<evidence type="ECO:0000256" key="2">
    <source>
        <dbReference type="PROSITE-ProRule" id="PRU00708"/>
    </source>
</evidence>
<dbReference type="FunFam" id="1.25.40.10:FF:000344">
    <property type="entry name" value="Pentatricopeptide repeat-containing protein"/>
    <property type="match status" value="1"/>
</dbReference>
<dbReference type="OMA" id="EPDNEYN"/>
<dbReference type="AlphaFoldDB" id="A0A0K9NZT0"/>
<dbReference type="GO" id="GO:0009451">
    <property type="term" value="P:RNA modification"/>
    <property type="evidence" value="ECO:0007669"/>
    <property type="project" value="InterPro"/>
</dbReference>
<sequence length="536" mass="61219">MTNLSTPSLLFFSNKFKASAVIQNNKTRTKYEEHSRSYRHRRQDQQLPLIHNPTRHFYPKPTPTPLRTRRPPSILTREEITNAVMLDLESAVESGVHVDSLIFSSLLETCFITKNFSQCLRIHRLIPPDLLRNSIHLSSKLLRLYVECGLIEDAQKLFDEMPIRNRCQAFSRNTLIKGYVELDMFEDAMATYYQMEEDNVGPDRYTFPRVLKACAGIGSISIAEGVHRHAIRTGFGNDPFVLNALVDVYSKCGDIGKARSIFDVIQQHDVVSWNSIISGYARHGLRREALISFKEMIFLGFQPDSIAISTILSGISNDSARIGFQIHGWAIRQGLDQNLSVANTLIGMYSIYHRLNQARWIFNSILIKDVISWNTMIYAHRNDRRVIQIFAEMEGSGEQPDYITFVSLLSACANLGFVDIGREMYALMEAKYKIKPGMEHYSCMVNLFGRAGMVEEAYDFIKKNIVDGGATVWGALLYSCSIHGNVKLAEIAAERLFDLEPDNKHNFELLMKIYGREEMFEDVEDIQKIIESRGLR</sequence>
<dbReference type="PANTHER" id="PTHR47926:SF515">
    <property type="entry name" value="UMP-CMP KINASE"/>
    <property type="match status" value="1"/>
</dbReference>
<accession>A0A0K9NZT0</accession>
<dbReference type="GO" id="GO:0099402">
    <property type="term" value="P:plant organ development"/>
    <property type="evidence" value="ECO:0007669"/>
    <property type="project" value="UniProtKB-ARBA"/>
</dbReference>
<dbReference type="OrthoDB" id="1882394at2759"/>
<evidence type="ECO:0000256" key="1">
    <source>
        <dbReference type="ARBA" id="ARBA00022737"/>
    </source>
</evidence>
<dbReference type="Pfam" id="PF20431">
    <property type="entry name" value="E_motif"/>
    <property type="match status" value="1"/>
</dbReference>
<dbReference type="EMBL" id="LFYR01001390">
    <property type="protein sequence ID" value="KMZ62228.1"/>
    <property type="molecule type" value="Genomic_DNA"/>
</dbReference>
<dbReference type="InterPro" id="IPR011990">
    <property type="entry name" value="TPR-like_helical_dom_sf"/>
</dbReference>
<organism evidence="3 4">
    <name type="scientific">Zostera marina</name>
    <name type="common">Eelgrass</name>
    <dbReference type="NCBI Taxonomy" id="29655"/>
    <lineage>
        <taxon>Eukaryota</taxon>
        <taxon>Viridiplantae</taxon>
        <taxon>Streptophyta</taxon>
        <taxon>Embryophyta</taxon>
        <taxon>Tracheophyta</taxon>
        <taxon>Spermatophyta</taxon>
        <taxon>Magnoliopsida</taxon>
        <taxon>Liliopsida</taxon>
        <taxon>Zosteraceae</taxon>
        <taxon>Zostera</taxon>
    </lineage>
</organism>
<dbReference type="InterPro" id="IPR046960">
    <property type="entry name" value="PPR_At4g14850-like_plant"/>
</dbReference>
<comment type="caution">
    <text evidence="3">The sequence shown here is derived from an EMBL/GenBank/DDBJ whole genome shotgun (WGS) entry which is preliminary data.</text>
</comment>
<dbReference type="Proteomes" id="UP000036987">
    <property type="component" value="Unassembled WGS sequence"/>
</dbReference>
<dbReference type="NCBIfam" id="TIGR00756">
    <property type="entry name" value="PPR"/>
    <property type="match status" value="2"/>
</dbReference>
<feature type="repeat" description="PPR" evidence="2">
    <location>
        <begin position="269"/>
        <end position="303"/>
    </location>
</feature>
<dbReference type="Gene3D" id="1.25.40.10">
    <property type="entry name" value="Tetratricopeptide repeat domain"/>
    <property type="match status" value="3"/>
</dbReference>
<keyword evidence="1" id="KW-0677">Repeat</keyword>
<dbReference type="Pfam" id="PF01535">
    <property type="entry name" value="PPR"/>
    <property type="match status" value="3"/>
</dbReference>
<reference evidence="4" key="1">
    <citation type="journal article" date="2016" name="Nature">
        <title>The genome of the seagrass Zostera marina reveals angiosperm adaptation to the sea.</title>
        <authorList>
            <person name="Olsen J.L."/>
            <person name="Rouze P."/>
            <person name="Verhelst B."/>
            <person name="Lin Y.-C."/>
            <person name="Bayer T."/>
            <person name="Collen J."/>
            <person name="Dattolo E."/>
            <person name="De Paoli E."/>
            <person name="Dittami S."/>
            <person name="Maumus F."/>
            <person name="Michel G."/>
            <person name="Kersting A."/>
            <person name="Lauritano C."/>
            <person name="Lohaus R."/>
            <person name="Toepel M."/>
            <person name="Tonon T."/>
            <person name="Vanneste K."/>
            <person name="Amirebrahimi M."/>
            <person name="Brakel J."/>
            <person name="Bostroem C."/>
            <person name="Chovatia M."/>
            <person name="Grimwood J."/>
            <person name="Jenkins J.W."/>
            <person name="Jueterbock A."/>
            <person name="Mraz A."/>
            <person name="Stam W.T."/>
            <person name="Tice H."/>
            <person name="Bornberg-Bauer E."/>
            <person name="Green P.J."/>
            <person name="Pearson G.A."/>
            <person name="Procaccini G."/>
            <person name="Duarte C.M."/>
            <person name="Schmutz J."/>
            <person name="Reusch T.B.H."/>
            <person name="Van de Peer Y."/>
        </authorList>
    </citation>
    <scope>NUCLEOTIDE SEQUENCE [LARGE SCALE GENOMIC DNA]</scope>
    <source>
        <strain evidence="4">cv. Finnish</strain>
    </source>
</reference>
<dbReference type="InterPro" id="IPR046848">
    <property type="entry name" value="E_motif"/>
</dbReference>
<feature type="repeat" description="PPR" evidence="2">
    <location>
        <begin position="168"/>
        <end position="202"/>
    </location>
</feature>
<gene>
    <name evidence="3" type="ORF">ZOSMA_47G00180</name>
</gene>
<evidence type="ECO:0000313" key="4">
    <source>
        <dbReference type="Proteomes" id="UP000036987"/>
    </source>
</evidence>
<dbReference type="Pfam" id="PF13812">
    <property type="entry name" value="PPR_3"/>
    <property type="match status" value="1"/>
</dbReference>
<protein>
    <submittedName>
        <fullName evidence="3">Putative Pentatricopeptide repeat-containing protein</fullName>
    </submittedName>
</protein>
<dbReference type="FunFam" id="1.25.40.10:FF:000158">
    <property type="entry name" value="pentatricopeptide repeat-containing protein At2g33680"/>
    <property type="match status" value="1"/>
</dbReference>
<dbReference type="PANTHER" id="PTHR47926">
    <property type="entry name" value="PENTATRICOPEPTIDE REPEAT-CONTAINING PROTEIN"/>
    <property type="match status" value="1"/>
</dbReference>
<keyword evidence="4" id="KW-1185">Reference proteome</keyword>
<dbReference type="PROSITE" id="PS51375">
    <property type="entry name" value="PPR"/>
    <property type="match status" value="2"/>
</dbReference>
<dbReference type="InterPro" id="IPR002885">
    <property type="entry name" value="PPR_rpt"/>
</dbReference>
<dbReference type="Pfam" id="PF13041">
    <property type="entry name" value="PPR_2"/>
    <property type="match status" value="1"/>
</dbReference>
<proteinExistence type="predicted"/>
<dbReference type="GO" id="GO:0003723">
    <property type="term" value="F:RNA binding"/>
    <property type="evidence" value="ECO:0007669"/>
    <property type="project" value="InterPro"/>
</dbReference>
<name>A0A0K9NZT0_ZOSMR</name>
<dbReference type="STRING" id="29655.A0A0K9NZT0"/>
<evidence type="ECO:0000313" key="3">
    <source>
        <dbReference type="EMBL" id="KMZ62228.1"/>
    </source>
</evidence>